<dbReference type="RefSeq" id="WP_410031732.1">
    <property type="nucleotide sequence ID" value="NZ_JBGMEI010000013.1"/>
</dbReference>
<feature type="transmembrane region" description="Helical" evidence="1">
    <location>
        <begin position="200"/>
        <end position="218"/>
    </location>
</feature>
<keyword evidence="1" id="KW-0812">Transmembrane</keyword>
<comment type="caution">
    <text evidence="2">The sequence shown here is derived from an EMBL/GenBank/DDBJ whole genome shotgun (WGS) entry which is preliminary data.</text>
</comment>
<gene>
    <name evidence="2" type="ORF">ACCQ41_07510</name>
</gene>
<feature type="transmembrane region" description="Helical" evidence="1">
    <location>
        <begin position="174"/>
        <end position="194"/>
    </location>
</feature>
<proteinExistence type="predicted"/>
<evidence type="ECO:0000313" key="3">
    <source>
        <dbReference type="Proteomes" id="UP001637996"/>
    </source>
</evidence>
<keyword evidence="1" id="KW-1133">Transmembrane helix</keyword>
<organism evidence="2 3">
    <name type="scientific">Anaerococcus martiniensis</name>
    <dbReference type="NCBI Taxonomy" id="3115615"/>
    <lineage>
        <taxon>Bacteria</taxon>
        <taxon>Bacillati</taxon>
        <taxon>Bacillota</taxon>
        <taxon>Tissierellia</taxon>
        <taxon>Tissierellales</taxon>
        <taxon>Peptoniphilaceae</taxon>
        <taxon>Anaerococcus</taxon>
    </lineage>
</organism>
<dbReference type="Proteomes" id="UP001637996">
    <property type="component" value="Unassembled WGS sequence"/>
</dbReference>
<feature type="transmembrane region" description="Helical" evidence="1">
    <location>
        <begin position="103"/>
        <end position="127"/>
    </location>
</feature>
<protein>
    <recommendedName>
        <fullName evidence="4">ABC transporter permease</fullName>
    </recommendedName>
</protein>
<sequence length="226" mass="24518">MNGITKVIKASLKLDLRGLLGAFIGIIFGSLVLYFGLGQEFMKDSGTSGINTILLILSGMMIIGIVIMVAMSQAQSMGDILPTASKLGNKRNDIAWGLLLKDIIITLIAVIMLKLFVDFIVGVYINSPSFKDDSLSKTTMNLSLNEALLKFVLNLLSISVIASVISYLLKVNPLIGCVIGLVLSSAFNSSSLTVNAFTNSLWLSLLLVVISQSFRFYVIKKLDVRF</sequence>
<dbReference type="EMBL" id="JBGMEI010000013">
    <property type="protein sequence ID" value="MFO3666085.1"/>
    <property type="molecule type" value="Genomic_DNA"/>
</dbReference>
<accession>A0ABW9MA89</accession>
<evidence type="ECO:0000256" key="1">
    <source>
        <dbReference type="SAM" id="Phobius"/>
    </source>
</evidence>
<name>A0ABW9MA89_9FIRM</name>
<feature type="transmembrane region" description="Helical" evidence="1">
    <location>
        <begin position="147"/>
        <end position="169"/>
    </location>
</feature>
<evidence type="ECO:0000313" key="2">
    <source>
        <dbReference type="EMBL" id="MFO3666085.1"/>
    </source>
</evidence>
<keyword evidence="3" id="KW-1185">Reference proteome</keyword>
<reference evidence="2 3" key="1">
    <citation type="journal article" date="2025" name="Anaerobe">
        <title>Description of Anaerococcus kampingiae sp. nov., Anaerococcus groningensis sp. nov., Anaerococcus martiniensis sp. nov., and Anaerococcus cruorum sp. nov., isolated from human clinical specimens.</title>
        <authorList>
            <person name="Boiten K.E."/>
            <person name="Meijer J."/>
            <person name="van Wezel E.M."/>
            <person name="Veloo A.C.M."/>
        </authorList>
    </citation>
    <scope>NUCLEOTIDE SEQUENCE [LARGE SCALE GENOMIC DNA]</scope>
    <source>
        <strain evidence="2 3">ENR0831</strain>
    </source>
</reference>
<keyword evidence="1" id="KW-0472">Membrane</keyword>
<feature type="transmembrane region" description="Helical" evidence="1">
    <location>
        <begin position="49"/>
        <end position="71"/>
    </location>
</feature>
<evidence type="ECO:0008006" key="4">
    <source>
        <dbReference type="Google" id="ProtNLM"/>
    </source>
</evidence>
<feature type="transmembrane region" description="Helical" evidence="1">
    <location>
        <begin position="16"/>
        <end position="37"/>
    </location>
</feature>